<keyword evidence="3" id="KW-0479">Metal-binding</keyword>
<dbReference type="InterPro" id="IPR051684">
    <property type="entry name" value="Electron_Trans/Redox"/>
</dbReference>
<evidence type="ECO:0000256" key="8">
    <source>
        <dbReference type="SAM" id="Phobius"/>
    </source>
</evidence>
<keyword evidence="8" id="KW-0812">Transmembrane</keyword>
<dbReference type="GO" id="GO:0046872">
    <property type="term" value="F:metal ion binding"/>
    <property type="evidence" value="ECO:0007669"/>
    <property type="project" value="UniProtKB-KW"/>
</dbReference>
<feature type="transmembrane region" description="Helical" evidence="8">
    <location>
        <begin position="177"/>
        <end position="196"/>
    </location>
</feature>
<dbReference type="InterPro" id="IPR017896">
    <property type="entry name" value="4Fe4S_Fe-S-bd"/>
</dbReference>
<organism evidence="10 11">
    <name type="scientific">Dehalogenimonas alkenigignens</name>
    <dbReference type="NCBI Taxonomy" id="1217799"/>
    <lineage>
        <taxon>Bacteria</taxon>
        <taxon>Bacillati</taxon>
        <taxon>Chloroflexota</taxon>
        <taxon>Dehalococcoidia</taxon>
        <taxon>Dehalococcoidales</taxon>
        <taxon>Dehalococcoidaceae</taxon>
        <taxon>Dehalogenimonas</taxon>
    </lineage>
</organism>
<protein>
    <submittedName>
        <fullName evidence="10">4Fe-4S binding domain</fullName>
    </submittedName>
</protein>
<feature type="transmembrane region" description="Helical" evidence="8">
    <location>
        <begin position="299"/>
        <end position="318"/>
    </location>
</feature>
<dbReference type="EMBL" id="LFDV01000002">
    <property type="protein sequence ID" value="KTB48270.1"/>
    <property type="molecule type" value="Genomic_DNA"/>
</dbReference>
<comment type="caution">
    <text evidence="10">The sequence shown here is derived from an EMBL/GenBank/DDBJ whole genome shotgun (WGS) entry which is preliminary data.</text>
</comment>
<evidence type="ECO:0000256" key="4">
    <source>
        <dbReference type="ARBA" id="ARBA00022982"/>
    </source>
</evidence>
<feature type="transmembrane region" description="Helical" evidence="8">
    <location>
        <begin position="242"/>
        <end position="264"/>
    </location>
</feature>
<feature type="transmembrane region" description="Helical" evidence="8">
    <location>
        <begin position="338"/>
        <end position="364"/>
    </location>
</feature>
<feature type="domain" description="4Fe-4S ferredoxin-type" evidence="9">
    <location>
        <begin position="402"/>
        <end position="431"/>
    </location>
</feature>
<keyword evidence="5" id="KW-0408">Iron</keyword>
<evidence type="ECO:0000259" key="9">
    <source>
        <dbReference type="PROSITE" id="PS51379"/>
    </source>
</evidence>
<evidence type="ECO:0000313" key="10">
    <source>
        <dbReference type="EMBL" id="KTB48270.1"/>
    </source>
</evidence>
<feature type="region of interest" description="Disordered" evidence="7">
    <location>
        <begin position="139"/>
        <end position="165"/>
    </location>
</feature>
<dbReference type="STRING" id="1217799.DEALK_11150"/>
<proteinExistence type="predicted"/>
<dbReference type="PANTHER" id="PTHR30176:SF3">
    <property type="entry name" value="FERREDOXIN-TYPE PROTEIN NAPH"/>
    <property type="match status" value="1"/>
</dbReference>
<dbReference type="Pfam" id="PF12801">
    <property type="entry name" value="Fer4_5"/>
    <property type="match status" value="2"/>
</dbReference>
<evidence type="ECO:0000256" key="5">
    <source>
        <dbReference type="ARBA" id="ARBA00023004"/>
    </source>
</evidence>
<sequence length="459" mass="49285">MPFARSLKRLSVSLLTGMAAFLIVSSSILACEITLKPDKASGSVGDIIKLEVTVALTHRNCPVPIADTKFKLTSNIKVTEQTQWVLTGRDTYKATLSVQLISPGTGKLEVIRDCVKEGGYASITITIGAAGAAAVQPSESQQSSGLPASETEPAIEPSGQADDEPEMSWGEAFKEAFAQPFIWAYLGLAAFAYAGLMMRKRRWRYISLAFSMVYLGFFLGLCPCSIGAMQNFVLHLGDAKQYLAQFIVLAIPIALTLFLGRLYCGWVCPMGAVQQFLYRKDLAIKLPDGLGVRLRKLRFVVLGGILIAALYTGTTAFAEIDPFKSLFNAQIAPVPTTLLALLIISSVFIFTPWCRFLCPMGAVLSVVAKLARRQVAFTAECKNCGACAKSFCDYKAIVPGKPLPVIAQNECARCGECLSRCPRGAMEYNRPEGGTSNAPAPSIPVPGLGVVPGVSLANE</sequence>
<evidence type="ECO:0000313" key="11">
    <source>
        <dbReference type="Proteomes" id="UP000053947"/>
    </source>
</evidence>
<reference evidence="10 11" key="1">
    <citation type="submission" date="2015-06" db="EMBL/GenBank/DDBJ databases">
        <title>Genome sequence of the organohalide-respiring Dehalogenimonas alkenigignens type strain (IP3-3T).</title>
        <authorList>
            <person name="Key T.A."/>
            <person name="Richmond D.P."/>
            <person name="Bowman K.S."/>
            <person name="Cho Y.-J."/>
            <person name="Chun J."/>
            <person name="da Costa M.S."/>
            <person name="Rainey F.A."/>
            <person name="Moe W.M."/>
        </authorList>
    </citation>
    <scope>NUCLEOTIDE SEQUENCE [LARGE SCALE GENOMIC DNA]</scope>
    <source>
        <strain evidence="10 11">IP3-3</strain>
    </source>
</reference>
<dbReference type="AlphaFoldDB" id="A0A0W0GIA8"/>
<dbReference type="PROSITE" id="PS51379">
    <property type="entry name" value="4FE4S_FER_2"/>
    <property type="match status" value="1"/>
</dbReference>
<name>A0A0W0GIA8_9CHLR</name>
<dbReference type="PROSITE" id="PS51257">
    <property type="entry name" value="PROKAR_LIPOPROTEIN"/>
    <property type="match status" value="1"/>
</dbReference>
<keyword evidence="8" id="KW-1133">Transmembrane helix</keyword>
<dbReference type="SUPFAM" id="SSF54862">
    <property type="entry name" value="4Fe-4S ferredoxins"/>
    <property type="match status" value="1"/>
</dbReference>
<keyword evidence="8" id="KW-0472">Membrane</keyword>
<keyword evidence="11" id="KW-1185">Reference proteome</keyword>
<accession>A0A0W0GIA8</accession>
<keyword evidence="1" id="KW-0813">Transport</keyword>
<dbReference type="PROSITE" id="PS00198">
    <property type="entry name" value="4FE4S_FER_1"/>
    <property type="match status" value="1"/>
</dbReference>
<keyword evidence="2" id="KW-0004">4Fe-4S</keyword>
<dbReference type="Proteomes" id="UP000053947">
    <property type="component" value="Unassembled WGS sequence"/>
</dbReference>
<dbReference type="Gene3D" id="3.30.70.20">
    <property type="match status" value="1"/>
</dbReference>
<evidence type="ECO:0000256" key="6">
    <source>
        <dbReference type="ARBA" id="ARBA00023014"/>
    </source>
</evidence>
<keyword evidence="4" id="KW-0249">Electron transport</keyword>
<dbReference type="InterPro" id="IPR017900">
    <property type="entry name" value="4Fe4S_Fe_S_CS"/>
</dbReference>
<evidence type="ECO:0000256" key="7">
    <source>
        <dbReference type="SAM" id="MobiDB-lite"/>
    </source>
</evidence>
<dbReference type="OrthoDB" id="9806398at2"/>
<evidence type="ECO:0000256" key="3">
    <source>
        <dbReference type="ARBA" id="ARBA00022723"/>
    </source>
</evidence>
<dbReference type="PANTHER" id="PTHR30176">
    <property type="entry name" value="FERREDOXIN-TYPE PROTEIN NAPH"/>
    <property type="match status" value="1"/>
</dbReference>
<dbReference type="GO" id="GO:0051539">
    <property type="term" value="F:4 iron, 4 sulfur cluster binding"/>
    <property type="evidence" value="ECO:0007669"/>
    <property type="project" value="UniProtKB-KW"/>
</dbReference>
<feature type="transmembrane region" description="Helical" evidence="8">
    <location>
        <begin position="208"/>
        <end position="230"/>
    </location>
</feature>
<evidence type="ECO:0000256" key="1">
    <source>
        <dbReference type="ARBA" id="ARBA00022448"/>
    </source>
</evidence>
<gene>
    <name evidence="10" type="ORF">DEALK_11150</name>
</gene>
<evidence type="ECO:0000256" key="2">
    <source>
        <dbReference type="ARBA" id="ARBA00022485"/>
    </source>
</evidence>
<keyword evidence="6" id="KW-0411">Iron-sulfur</keyword>
<dbReference type="GO" id="GO:0005886">
    <property type="term" value="C:plasma membrane"/>
    <property type="evidence" value="ECO:0007669"/>
    <property type="project" value="TreeGrafter"/>
</dbReference>